<feature type="compositionally biased region" description="Polar residues" evidence="1">
    <location>
        <begin position="219"/>
        <end position="231"/>
    </location>
</feature>
<feature type="compositionally biased region" description="Pro residues" evidence="1">
    <location>
        <begin position="293"/>
        <end position="303"/>
    </location>
</feature>
<feature type="compositionally biased region" description="Polar residues" evidence="1">
    <location>
        <begin position="203"/>
        <end position="212"/>
    </location>
</feature>
<feature type="compositionally biased region" description="Low complexity" evidence="1">
    <location>
        <begin position="154"/>
        <end position="167"/>
    </location>
</feature>
<feature type="region of interest" description="Disordered" evidence="1">
    <location>
        <begin position="123"/>
        <end position="233"/>
    </location>
</feature>
<sequence>MRWLLGYDCSSFSTVGLFCCVDDKDAASTTGFCCRYGGKASITQSIPKITVTTAEQPRTSLHPPMIAARQSAQTRQQSSIAPQALTVPVATGRKRIQPEMAQSQFMSNPPLLTATLRINSTATNQGVTTPRLDSTSQQPWNRQQQSSYEQPREPTTQRQLSSRQQLPSYNMPPPQRQSPTREHLPSYSMSPTQRQSPTRQQQLPYHNPSSARQPAPRRQPSSQGLLVTTQPPTDPEKIAALNLKLETYRQIIVDLMKPTISQQQPAVSAEQIRSSLRKAVSNPQPRTTATPYPDTPPYSPPPKQDIASQSQLNPERFELPATSLQQSRPVQRIITTPPPVDTNPYRNKRSELSAATGNHRRTISQPQMERPRWPSTPKLSEAPSRTLGATEVPKSEPPRQPRDSNDVPVPSGCCILDRRAIERGLGLMAEYLHHNNADLTIIAVGGVVSSFFLRAWATTTDVDALGSTLTTAQRRLLASAVLYAKSRGPVPLGDGWFGGESAVDMRPEVARDVYELSEQQNDIVYCSEGLTVLAPRWSYAFMVCVDRLSRGMGRPYDMGNAVLYMHQYIKIGKHKLIPILGIMKWGEGYDLHVTLEVLRSVKKHYLRHYEREAISE</sequence>
<evidence type="ECO:0000313" key="4">
    <source>
        <dbReference type="Proteomes" id="UP000091956"/>
    </source>
</evidence>
<dbReference type="AlphaFoldDB" id="A0A1B8GP82"/>
<feature type="domain" description="DUF7582" evidence="2">
    <location>
        <begin position="467"/>
        <end position="611"/>
    </location>
</feature>
<keyword evidence="4" id="KW-1185">Reference proteome</keyword>
<proteinExistence type="predicted"/>
<dbReference type="EMBL" id="KV460221">
    <property type="protein sequence ID" value="OBT97637.2"/>
    <property type="molecule type" value="Genomic_DNA"/>
</dbReference>
<name>A0A1B8GP82_9PEZI</name>
<dbReference type="GeneID" id="28837932"/>
<evidence type="ECO:0000259" key="2">
    <source>
        <dbReference type="Pfam" id="PF24483"/>
    </source>
</evidence>
<feature type="compositionally biased region" description="Basic and acidic residues" evidence="1">
    <location>
        <begin position="393"/>
        <end position="405"/>
    </location>
</feature>
<reference evidence="3 4" key="1">
    <citation type="submission" date="2016-03" db="EMBL/GenBank/DDBJ databases">
        <title>Comparative genomics of Pseudogymnoascus destructans, the fungus causing white-nose syndrome of bats.</title>
        <authorList>
            <person name="Palmer J.M."/>
            <person name="Drees K.P."/>
            <person name="Foster J.T."/>
            <person name="Lindner D.L."/>
        </authorList>
    </citation>
    <scope>NUCLEOTIDE SEQUENCE [LARGE SCALE GENOMIC DNA]</scope>
    <source>
        <strain evidence="3 4">UAMH 10579</strain>
    </source>
</reference>
<organism evidence="3 4">
    <name type="scientific">Pseudogymnoascus verrucosus</name>
    <dbReference type="NCBI Taxonomy" id="342668"/>
    <lineage>
        <taxon>Eukaryota</taxon>
        <taxon>Fungi</taxon>
        <taxon>Dikarya</taxon>
        <taxon>Ascomycota</taxon>
        <taxon>Pezizomycotina</taxon>
        <taxon>Leotiomycetes</taxon>
        <taxon>Thelebolales</taxon>
        <taxon>Thelebolaceae</taxon>
        <taxon>Pseudogymnoascus</taxon>
    </lineage>
</organism>
<dbReference type="Proteomes" id="UP000091956">
    <property type="component" value="Unassembled WGS sequence"/>
</dbReference>
<dbReference type="Pfam" id="PF24483">
    <property type="entry name" value="DUF7582"/>
    <property type="match status" value="1"/>
</dbReference>
<gene>
    <name evidence="3" type="ORF">VE01_04546</name>
</gene>
<feature type="region of interest" description="Disordered" evidence="1">
    <location>
        <begin position="261"/>
        <end position="411"/>
    </location>
</feature>
<reference evidence="4" key="2">
    <citation type="journal article" date="2018" name="Nat. Commun.">
        <title>Extreme sensitivity to ultraviolet light in the fungal pathogen causing white-nose syndrome of bats.</title>
        <authorList>
            <person name="Palmer J.M."/>
            <person name="Drees K.P."/>
            <person name="Foster J.T."/>
            <person name="Lindner D.L."/>
        </authorList>
    </citation>
    <scope>NUCLEOTIDE SEQUENCE [LARGE SCALE GENOMIC DNA]</scope>
    <source>
        <strain evidence="4">UAMH 10579</strain>
    </source>
</reference>
<dbReference type="InterPro" id="IPR056004">
    <property type="entry name" value="DUF7582"/>
</dbReference>
<feature type="compositionally biased region" description="Polar residues" evidence="1">
    <location>
        <begin position="123"/>
        <end position="149"/>
    </location>
</feature>
<protein>
    <recommendedName>
        <fullName evidence="2">DUF7582 domain-containing protein</fullName>
    </recommendedName>
</protein>
<accession>A0A1B8GP82</accession>
<evidence type="ECO:0000313" key="3">
    <source>
        <dbReference type="EMBL" id="OBT97637.2"/>
    </source>
</evidence>
<dbReference type="RefSeq" id="XP_018131370.2">
    <property type="nucleotide sequence ID" value="XM_018274017.2"/>
</dbReference>
<evidence type="ECO:0000256" key="1">
    <source>
        <dbReference type="SAM" id="MobiDB-lite"/>
    </source>
</evidence>
<feature type="compositionally biased region" description="Low complexity" evidence="1">
    <location>
        <begin position="190"/>
        <end position="202"/>
    </location>
</feature>
<dbReference type="STRING" id="342668.A0A1B8GP82"/>
<feature type="compositionally biased region" description="Polar residues" evidence="1">
    <location>
        <begin position="261"/>
        <end position="274"/>
    </location>
</feature>